<gene>
    <name evidence="1" type="ORF">FG385_29950</name>
</gene>
<reference evidence="1 2" key="1">
    <citation type="submission" date="2019-06" db="EMBL/GenBank/DDBJ databases">
        <title>Amycolatopsis alkalitolerans sp. nov., isolated from Gastrodia elata Blume.</title>
        <authorList>
            <person name="Narsing Rao M.P."/>
            <person name="Li W.J."/>
        </authorList>
    </citation>
    <scope>NUCLEOTIDE SEQUENCE [LARGE SCALE GENOMIC DNA]</scope>
    <source>
        <strain evidence="1 2">SYSUP0005</strain>
    </source>
</reference>
<evidence type="ECO:0000313" key="2">
    <source>
        <dbReference type="Proteomes" id="UP000305546"/>
    </source>
</evidence>
<organism evidence="1 2">
    <name type="scientific">Amycolatopsis alkalitolerans</name>
    <dbReference type="NCBI Taxonomy" id="2547244"/>
    <lineage>
        <taxon>Bacteria</taxon>
        <taxon>Bacillati</taxon>
        <taxon>Actinomycetota</taxon>
        <taxon>Actinomycetes</taxon>
        <taxon>Pseudonocardiales</taxon>
        <taxon>Pseudonocardiaceae</taxon>
        <taxon>Amycolatopsis</taxon>
    </lineage>
</organism>
<dbReference type="EMBL" id="VDFW01000039">
    <property type="protein sequence ID" value="TNC20907.1"/>
    <property type="molecule type" value="Genomic_DNA"/>
</dbReference>
<comment type="caution">
    <text evidence="1">The sequence shown here is derived from an EMBL/GenBank/DDBJ whole genome shotgun (WGS) entry which is preliminary data.</text>
</comment>
<accession>A0A5C4LRF4</accession>
<evidence type="ECO:0000313" key="1">
    <source>
        <dbReference type="EMBL" id="TNC20907.1"/>
    </source>
</evidence>
<keyword evidence="2" id="KW-1185">Reference proteome</keyword>
<dbReference type="Proteomes" id="UP000305546">
    <property type="component" value="Unassembled WGS sequence"/>
</dbReference>
<name>A0A5C4LRF4_9PSEU</name>
<protein>
    <submittedName>
        <fullName evidence="1">DUF433 domain-containing protein</fullName>
    </submittedName>
</protein>
<proteinExistence type="predicted"/>
<dbReference type="Pfam" id="PF04255">
    <property type="entry name" value="DUF433"/>
    <property type="match status" value="1"/>
</dbReference>
<dbReference type="InterPro" id="IPR007367">
    <property type="entry name" value="DUF433"/>
</dbReference>
<dbReference type="SUPFAM" id="SSF46689">
    <property type="entry name" value="Homeodomain-like"/>
    <property type="match status" value="1"/>
</dbReference>
<dbReference type="AlphaFoldDB" id="A0A5C4LRF4"/>
<dbReference type="InterPro" id="IPR009057">
    <property type="entry name" value="Homeodomain-like_sf"/>
</dbReference>
<sequence>MWVIQPAGKSRIDALCDPVVVSVTVLDQEMYTEAEAARLLAVPPTTLNYWLEGGERRGKLYEPIVREARKGGHPPVTWAEFVECAWLRQYRRKHQVPMKELRAFITQLRDKLGVPYPLAHARAFAYAGKLLIVEAQEVAGLDPEYYLVAPVGGQMLLTPPAEEYHERLQYEDDIVAAWRPHDDPNSSVLIRPNVRFGRPSVAGISTDVLWEQVDAGASIDEVAMDFGITPRDVRWAVSYESARAA</sequence>